<protein>
    <submittedName>
        <fullName evidence="4">K+ channel tetramerization domain-containing protein</fullName>
    </submittedName>
</protein>
<comment type="caution">
    <text evidence="4">The sequence shown here is derived from an EMBL/GenBank/DDBJ whole genome shotgun (WGS) entry which is preliminary data.</text>
</comment>
<dbReference type="OrthoDB" id="17470at2759"/>
<dbReference type="InterPro" id="IPR000210">
    <property type="entry name" value="BTB/POZ_dom"/>
</dbReference>
<feature type="domain" description="TLDc" evidence="3">
    <location>
        <begin position="208"/>
        <end position="380"/>
    </location>
</feature>
<evidence type="ECO:0000259" key="3">
    <source>
        <dbReference type="PROSITE" id="PS51886"/>
    </source>
</evidence>
<feature type="region of interest" description="Disordered" evidence="1">
    <location>
        <begin position="1"/>
        <end position="59"/>
    </location>
</feature>
<dbReference type="Pfam" id="PF02214">
    <property type="entry name" value="BTB_2"/>
    <property type="match status" value="1"/>
</dbReference>
<proteinExistence type="predicted"/>
<dbReference type="GO" id="GO:0034220">
    <property type="term" value="P:monoatomic ion transmembrane transport"/>
    <property type="evidence" value="ECO:0007669"/>
    <property type="project" value="UniProtKB-KW"/>
</dbReference>
<dbReference type="Gene3D" id="3.30.710.10">
    <property type="entry name" value="Potassium Channel Kv1.1, Chain A"/>
    <property type="match status" value="1"/>
</dbReference>
<evidence type="ECO:0000256" key="1">
    <source>
        <dbReference type="SAM" id="MobiDB-lite"/>
    </source>
</evidence>
<dbReference type="InParanoid" id="A0A2P6NK78"/>
<reference evidence="4 5" key="1">
    <citation type="journal article" date="2018" name="Genome Biol. Evol.">
        <title>Multiple Roots of Fruiting Body Formation in Amoebozoa.</title>
        <authorList>
            <person name="Hillmann F."/>
            <person name="Forbes G."/>
            <person name="Novohradska S."/>
            <person name="Ferling I."/>
            <person name="Riege K."/>
            <person name="Groth M."/>
            <person name="Westermann M."/>
            <person name="Marz M."/>
            <person name="Spaller T."/>
            <person name="Winckler T."/>
            <person name="Schaap P."/>
            <person name="Glockner G."/>
        </authorList>
    </citation>
    <scope>NUCLEOTIDE SEQUENCE [LARGE SCALE GENOMIC DNA]</scope>
    <source>
        <strain evidence="4 5">Jena</strain>
    </source>
</reference>
<dbReference type="SMART" id="SM00225">
    <property type="entry name" value="BTB"/>
    <property type="match status" value="1"/>
</dbReference>
<dbReference type="InterPro" id="IPR011333">
    <property type="entry name" value="SKP1/BTB/POZ_sf"/>
</dbReference>
<dbReference type="PROSITE" id="PS50097">
    <property type="entry name" value="BTB"/>
    <property type="match status" value="1"/>
</dbReference>
<dbReference type="SMART" id="SM00584">
    <property type="entry name" value="TLDc"/>
    <property type="match status" value="1"/>
</dbReference>
<feature type="domain" description="BTB" evidence="2">
    <location>
        <begin position="114"/>
        <end position="182"/>
    </location>
</feature>
<accession>A0A2P6NK78</accession>
<dbReference type="EMBL" id="MDYQ01000064">
    <property type="protein sequence ID" value="PRP84361.1"/>
    <property type="molecule type" value="Genomic_DNA"/>
</dbReference>
<dbReference type="Proteomes" id="UP000241769">
    <property type="component" value="Unassembled WGS sequence"/>
</dbReference>
<dbReference type="SUPFAM" id="SSF54695">
    <property type="entry name" value="POZ domain"/>
    <property type="match status" value="1"/>
</dbReference>
<dbReference type="STRING" id="1890364.A0A2P6NK78"/>
<dbReference type="InterPro" id="IPR003131">
    <property type="entry name" value="T1-type_BTB"/>
</dbReference>
<gene>
    <name evidence="4" type="ORF">PROFUN_08226</name>
</gene>
<keyword evidence="5" id="KW-1185">Reference proteome</keyword>
<dbReference type="PANTHER" id="PTHR11145:SF8">
    <property type="entry name" value="RE57120P"/>
    <property type="match status" value="1"/>
</dbReference>
<dbReference type="AlphaFoldDB" id="A0A2P6NK78"/>
<evidence type="ECO:0000259" key="2">
    <source>
        <dbReference type="PROSITE" id="PS50097"/>
    </source>
</evidence>
<feature type="compositionally biased region" description="Low complexity" evidence="1">
    <location>
        <begin position="15"/>
        <end position="27"/>
    </location>
</feature>
<keyword evidence="4" id="KW-0406">Ion transport</keyword>
<dbReference type="PANTHER" id="PTHR11145">
    <property type="entry name" value="BTB/POZ DOMAIN-CONTAINING ADAPTER FOR CUL3-MEDIATED RHOA DEGRADATION PROTEIN FAMILY MEMBER"/>
    <property type="match status" value="1"/>
</dbReference>
<dbReference type="GO" id="GO:0051260">
    <property type="term" value="P:protein homooligomerization"/>
    <property type="evidence" value="ECO:0007669"/>
    <property type="project" value="InterPro"/>
</dbReference>
<evidence type="ECO:0000313" key="5">
    <source>
        <dbReference type="Proteomes" id="UP000241769"/>
    </source>
</evidence>
<dbReference type="CDD" id="cd18316">
    <property type="entry name" value="BTB_POZ_KCTD-like"/>
    <property type="match status" value="1"/>
</dbReference>
<dbReference type="InterPro" id="IPR045068">
    <property type="entry name" value="BACURD1-3"/>
</dbReference>
<organism evidence="4 5">
    <name type="scientific">Planoprotostelium fungivorum</name>
    <dbReference type="NCBI Taxonomy" id="1890364"/>
    <lineage>
        <taxon>Eukaryota</taxon>
        <taxon>Amoebozoa</taxon>
        <taxon>Evosea</taxon>
        <taxon>Variosea</taxon>
        <taxon>Cavosteliida</taxon>
        <taxon>Cavosteliaceae</taxon>
        <taxon>Planoprotostelium</taxon>
    </lineage>
</organism>
<name>A0A2P6NK78_9EUKA</name>
<dbReference type="Pfam" id="PF07534">
    <property type="entry name" value="TLD"/>
    <property type="match status" value="1"/>
</dbReference>
<sequence length="389" mass="43694">MSVKNASMNRERQHSSSSTSSGPSLHSLQLPKNLENGQLTPPLESAHEGDSITDMMSGFGHASTELSSLTDRMKTMLSCLEERINGRLQELNEKEKKWEKIEQQMREGVAKAKTRIDLNVGGKRFCTSKETLLKHKFTYFTGLLEGNHWVPDEDGSFFIDRSPKHFGIILEYFRSGRLLISNLNDEQLDSLRSELDYYQVAVPESAFTVMKRASFGPEHVIEGWLRGKRLGKLLYKATKHGFNGDVFHQRCDDAGATITLIQSSEGWLFGGYAPAPWQSSDDYHSSSDAFLFTLTNPHGTAPTKFNIFFHEKAQYDLRGHGPIFGDARKPDLMICTNSNRIDKSCINFPGCFVDLMGLGNNTFTGSSSFMTKEIEVWQVQLPSKPSVEA</sequence>
<dbReference type="PROSITE" id="PS51886">
    <property type="entry name" value="TLDC"/>
    <property type="match status" value="1"/>
</dbReference>
<keyword evidence="4" id="KW-0407">Ion channel</keyword>
<dbReference type="InterPro" id="IPR006571">
    <property type="entry name" value="TLDc_dom"/>
</dbReference>
<evidence type="ECO:0000313" key="4">
    <source>
        <dbReference type="EMBL" id="PRP84361.1"/>
    </source>
</evidence>
<keyword evidence="4" id="KW-0813">Transport</keyword>